<dbReference type="InterPro" id="IPR050595">
    <property type="entry name" value="Bact_response_regulator"/>
</dbReference>
<name>A0A562R8J9_9BURK</name>
<feature type="coiled-coil region" evidence="3">
    <location>
        <begin position="142"/>
        <end position="169"/>
    </location>
</feature>
<proteinExistence type="predicted"/>
<protein>
    <submittedName>
        <fullName evidence="5">Two-component system chemotaxis response regulator CheY</fullName>
    </submittedName>
</protein>
<evidence type="ECO:0000256" key="1">
    <source>
        <dbReference type="ARBA" id="ARBA00022553"/>
    </source>
</evidence>
<keyword evidence="6" id="KW-1185">Reference proteome</keyword>
<dbReference type="InterPro" id="IPR011006">
    <property type="entry name" value="CheY-like_superfamily"/>
</dbReference>
<keyword evidence="1 2" id="KW-0597">Phosphoprotein</keyword>
<dbReference type="InterPro" id="IPR036641">
    <property type="entry name" value="HPT_dom_sf"/>
</dbReference>
<dbReference type="SUPFAM" id="SSF52172">
    <property type="entry name" value="CheY-like"/>
    <property type="match status" value="1"/>
</dbReference>
<dbReference type="SMART" id="SM00448">
    <property type="entry name" value="REC"/>
    <property type="match status" value="1"/>
</dbReference>
<dbReference type="EMBL" id="VLLB01000004">
    <property type="protein sequence ID" value="TWI65203.1"/>
    <property type="molecule type" value="Genomic_DNA"/>
</dbReference>
<feature type="domain" description="Response regulatory" evidence="4">
    <location>
        <begin position="2"/>
        <end position="120"/>
    </location>
</feature>
<evidence type="ECO:0000313" key="6">
    <source>
        <dbReference type="Proteomes" id="UP000318431"/>
    </source>
</evidence>
<dbReference type="InterPro" id="IPR001789">
    <property type="entry name" value="Sig_transdc_resp-reg_receiver"/>
</dbReference>
<dbReference type="RefSeq" id="WP_145649454.1">
    <property type="nucleotide sequence ID" value="NZ_VLLB01000004.1"/>
</dbReference>
<evidence type="ECO:0000313" key="5">
    <source>
        <dbReference type="EMBL" id="TWI65203.1"/>
    </source>
</evidence>
<reference evidence="5 6" key="1">
    <citation type="journal article" date="2015" name="Stand. Genomic Sci.">
        <title>Genomic Encyclopedia of Bacterial and Archaeal Type Strains, Phase III: the genomes of soil and plant-associated and newly described type strains.</title>
        <authorList>
            <person name="Whitman W.B."/>
            <person name="Woyke T."/>
            <person name="Klenk H.P."/>
            <person name="Zhou Y."/>
            <person name="Lilburn T.G."/>
            <person name="Beck B.J."/>
            <person name="De Vos P."/>
            <person name="Vandamme P."/>
            <person name="Eisen J.A."/>
            <person name="Garrity G."/>
            <person name="Hugenholtz P."/>
            <person name="Kyrpides N.C."/>
        </authorList>
    </citation>
    <scope>NUCLEOTIDE SEQUENCE [LARGE SCALE GENOMIC DNA]</scope>
    <source>
        <strain evidence="5 6">CGMCC 1.10822</strain>
    </source>
</reference>
<gene>
    <name evidence="5" type="ORF">IP91_02610</name>
</gene>
<dbReference type="OrthoDB" id="9789181at2"/>
<evidence type="ECO:0000256" key="3">
    <source>
        <dbReference type="SAM" id="Coils"/>
    </source>
</evidence>
<dbReference type="PROSITE" id="PS50110">
    <property type="entry name" value="RESPONSE_REGULATORY"/>
    <property type="match status" value="1"/>
</dbReference>
<evidence type="ECO:0000256" key="2">
    <source>
        <dbReference type="PROSITE-ProRule" id="PRU00169"/>
    </source>
</evidence>
<dbReference type="Proteomes" id="UP000318431">
    <property type="component" value="Unassembled WGS sequence"/>
</dbReference>
<dbReference type="Pfam" id="PF00072">
    <property type="entry name" value="Response_reg"/>
    <property type="match status" value="1"/>
</dbReference>
<accession>A0A562R8J9</accession>
<dbReference type="PANTHER" id="PTHR44591">
    <property type="entry name" value="STRESS RESPONSE REGULATOR PROTEIN 1"/>
    <property type="match status" value="1"/>
</dbReference>
<dbReference type="SUPFAM" id="SSF47226">
    <property type="entry name" value="Histidine-containing phosphotransfer domain, HPT domain"/>
    <property type="match status" value="1"/>
</dbReference>
<dbReference type="AlphaFoldDB" id="A0A562R8J9"/>
<dbReference type="Gene3D" id="3.40.50.2300">
    <property type="match status" value="1"/>
</dbReference>
<sequence length="227" mass="24315">MKVLVVDDDVVSRMMLMHLIDSSGRYEIVEAEDGAEAWAQLQGGLRPAICFCDLRMPRLSGIELLQHVRGNAALAALPFVLVSSASDGATLDQARQAGVSGYLVKPFEPAQVRAQLAALIPQGAHPDAEEPSATQARLGIDAARLQAYLAGFEQQLRTAQTELAKLHRQGERETVSAQLERLHAGCTTLGLTGAAALLHPLPPADAPDTALEAVLESVRHQLQRLHA</sequence>
<dbReference type="PANTHER" id="PTHR44591:SF3">
    <property type="entry name" value="RESPONSE REGULATORY DOMAIN-CONTAINING PROTEIN"/>
    <property type="match status" value="1"/>
</dbReference>
<feature type="modified residue" description="4-aspartylphosphate" evidence="2">
    <location>
        <position position="53"/>
    </location>
</feature>
<comment type="caution">
    <text evidence="5">The sequence shown here is derived from an EMBL/GenBank/DDBJ whole genome shotgun (WGS) entry which is preliminary data.</text>
</comment>
<organism evidence="5 6">
    <name type="scientific">Pseudoduganella lurida</name>
    <dbReference type="NCBI Taxonomy" id="1036180"/>
    <lineage>
        <taxon>Bacteria</taxon>
        <taxon>Pseudomonadati</taxon>
        <taxon>Pseudomonadota</taxon>
        <taxon>Betaproteobacteria</taxon>
        <taxon>Burkholderiales</taxon>
        <taxon>Oxalobacteraceae</taxon>
        <taxon>Telluria group</taxon>
        <taxon>Pseudoduganella</taxon>
    </lineage>
</organism>
<dbReference type="GO" id="GO:0000160">
    <property type="term" value="P:phosphorelay signal transduction system"/>
    <property type="evidence" value="ECO:0007669"/>
    <property type="project" value="InterPro"/>
</dbReference>
<evidence type="ECO:0000259" key="4">
    <source>
        <dbReference type="PROSITE" id="PS50110"/>
    </source>
</evidence>
<keyword evidence="3" id="KW-0175">Coiled coil</keyword>